<keyword evidence="1" id="KW-1185">Reference proteome</keyword>
<proteinExistence type="predicted"/>
<evidence type="ECO:0000313" key="1">
    <source>
        <dbReference type="Proteomes" id="UP000038045"/>
    </source>
</evidence>
<sequence length="635" mass="74266">MSSSRVDDLFKEIKNDGYTVDGVKVCLNYFADKLRKDPNRKKLTNSEIKTIIQKFYGVTKENPHLNVIWGKHTNILQYNNKDVRRTIVKDLVEKDVVAGKIAPYNVLNLVFQDRELVKLITLKETFIQAALQVQDLYLGHIDEFKNRMIDGTNLQDLLRKFIGEKAECLIEPLKTLADGVQEKLSDCVESLIDELKLNRSNLNKIDLLEIQQNFYNYIKTVCNINPEVLESVDNENLFILDREIKAKINHENIVEKYKMNTIKKDLALDILFCHLTGLMEDERGKILRYIGRQSKDLYDVLGKLDYEYYIKNNKIPSILNELSRSSEYPSNVIKPKYGDKYFSYKNSSLFKLNNQQELFHSSNSETHGKWPYMKFITTVDEVDKELTEIQSFLKTVKKQMMFLDVKFAVNEGRERPVYLNIHMQLCKREKFLSFDLDKISHSAKISEIVKYFFNLQNMFIVVFHWEKLKEKMSGIFKTIFIIFDQDKSKRAQIVCLTFLVRSLVEGEGKKCSLTQLFPETWEEVFCGKGKNNIYEIDLNDELPNSILRSIRSGVKNGMSFSQLCYLTTQHDFDDSDDLNDGLYSFWQRKPLRKQQEEAMATKILAMYDIMEKFNDGIKRAHGIVYKGPPILERTL</sequence>
<reference evidence="2" key="1">
    <citation type="submission" date="2017-02" db="UniProtKB">
        <authorList>
            <consortium name="WormBaseParasite"/>
        </authorList>
    </citation>
    <scope>IDENTIFICATION</scope>
</reference>
<organism evidence="1 2">
    <name type="scientific">Parastrongyloides trichosuri</name>
    <name type="common">Possum-specific nematode worm</name>
    <dbReference type="NCBI Taxonomy" id="131310"/>
    <lineage>
        <taxon>Eukaryota</taxon>
        <taxon>Metazoa</taxon>
        <taxon>Ecdysozoa</taxon>
        <taxon>Nematoda</taxon>
        <taxon>Chromadorea</taxon>
        <taxon>Rhabditida</taxon>
        <taxon>Tylenchina</taxon>
        <taxon>Panagrolaimomorpha</taxon>
        <taxon>Strongyloidoidea</taxon>
        <taxon>Strongyloididae</taxon>
        <taxon>Parastrongyloides</taxon>
    </lineage>
</organism>
<protein>
    <submittedName>
        <fullName evidence="2">RNA-directed RNA polymerase</fullName>
    </submittedName>
</protein>
<evidence type="ECO:0000313" key="2">
    <source>
        <dbReference type="WBParaSite" id="PTRK_0001097400.1"/>
    </source>
</evidence>
<dbReference type="Proteomes" id="UP000038045">
    <property type="component" value="Unplaced"/>
</dbReference>
<dbReference type="AlphaFoldDB" id="A0A0N4ZR34"/>
<dbReference type="WBParaSite" id="PTRK_0001097400.1">
    <property type="protein sequence ID" value="PTRK_0001097400.1"/>
    <property type="gene ID" value="PTRK_0001097400"/>
</dbReference>
<name>A0A0N4ZR34_PARTI</name>
<accession>A0A0N4ZR34</accession>